<gene>
    <name evidence="5" type="ORF">JF290_08345</name>
</gene>
<evidence type="ECO:0000256" key="3">
    <source>
        <dbReference type="SAM" id="SignalP"/>
    </source>
</evidence>
<organism evidence="5 6">
    <name type="scientific">Sedimentitalea arenosa</name>
    <dbReference type="NCBI Taxonomy" id="2798803"/>
    <lineage>
        <taxon>Bacteria</taxon>
        <taxon>Pseudomonadati</taxon>
        <taxon>Pseudomonadota</taxon>
        <taxon>Alphaproteobacteria</taxon>
        <taxon>Rhodobacterales</taxon>
        <taxon>Paracoccaceae</taxon>
        <taxon>Sedimentitalea</taxon>
    </lineage>
</organism>
<dbReference type="GO" id="GO:0006508">
    <property type="term" value="P:proteolysis"/>
    <property type="evidence" value="ECO:0007669"/>
    <property type="project" value="InterPro"/>
</dbReference>
<dbReference type="InterPro" id="IPR029058">
    <property type="entry name" value="AB_hydrolase_fold"/>
</dbReference>
<keyword evidence="3" id="KW-0732">Signal</keyword>
<dbReference type="Pfam" id="PF12697">
    <property type="entry name" value="Abhydrolase_6"/>
    <property type="match status" value="1"/>
</dbReference>
<feature type="domain" description="AB hydrolase-1" evidence="4">
    <location>
        <begin position="62"/>
        <end position="308"/>
    </location>
</feature>
<evidence type="ECO:0000256" key="2">
    <source>
        <dbReference type="ARBA" id="ARBA00022801"/>
    </source>
</evidence>
<dbReference type="Gene3D" id="3.40.50.1820">
    <property type="entry name" value="alpha/beta hydrolase"/>
    <property type="match status" value="1"/>
</dbReference>
<evidence type="ECO:0000313" key="5">
    <source>
        <dbReference type="EMBL" id="MBJ6371536.1"/>
    </source>
</evidence>
<comment type="caution">
    <text evidence="5">The sequence shown here is derived from an EMBL/GenBank/DDBJ whole genome shotgun (WGS) entry which is preliminary data.</text>
</comment>
<feature type="signal peptide" evidence="3">
    <location>
        <begin position="1"/>
        <end position="19"/>
    </location>
</feature>
<keyword evidence="6" id="KW-1185">Reference proteome</keyword>
<name>A0A8J7IQ28_9RHOB</name>
<protein>
    <submittedName>
        <fullName evidence="5">Alpha/beta hydrolase</fullName>
    </submittedName>
</protein>
<dbReference type="PANTHER" id="PTHR43433">
    <property type="entry name" value="HYDROLASE, ALPHA/BETA FOLD FAMILY PROTEIN"/>
    <property type="match status" value="1"/>
</dbReference>
<evidence type="ECO:0000259" key="4">
    <source>
        <dbReference type="Pfam" id="PF12697"/>
    </source>
</evidence>
<proteinExistence type="inferred from homology"/>
<feature type="chain" id="PRO_5035291907" evidence="3">
    <location>
        <begin position="20"/>
        <end position="319"/>
    </location>
</feature>
<dbReference type="SUPFAM" id="SSF53474">
    <property type="entry name" value="alpha/beta-Hydrolases"/>
    <property type="match status" value="1"/>
</dbReference>
<dbReference type="EMBL" id="JAELVR010000005">
    <property type="protein sequence ID" value="MBJ6371536.1"/>
    <property type="molecule type" value="Genomic_DNA"/>
</dbReference>
<dbReference type="Proteomes" id="UP000619079">
    <property type="component" value="Unassembled WGS sequence"/>
</dbReference>
<keyword evidence="2 5" id="KW-0378">Hydrolase</keyword>
<reference evidence="5" key="1">
    <citation type="submission" date="2020-12" db="EMBL/GenBank/DDBJ databases">
        <title>Sedimentitalea sp. nov., isolated from sand in Incheon.</title>
        <authorList>
            <person name="Kim W."/>
        </authorList>
    </citation>
    <scope>NUCLEOTIDE SEQUENCE</scope>
    <source>
        <strain evidence="5">CAU 1593</strain>
    </source>
</reference>
<comment type="similarity">
    <text evidence="1">Belongs to the peptidase S33 family.</text>
</comment>
<dbReference type="PRINTS" id="PR00111">
    <property type="entry name" value="ABHYDROLASE"/>
</dbReference>
<sequence>MRLGIKALLALVVTVAAVAAITQWRAGVQETRAETRFPPEGDLLTVDGVTVHAVVMGSGPDLVLIHGASGNSRDMTFSLAPRLAERYRVIMFDRPGLGYTERLNSTGASLNQQATLLARAAGQLGADKPIVMGHSYGGAVALAWAIAHPENIAALVAVSAPSNPWTTPLDPLYRVTSSWWGKLFVVPLLTAFVSEDRIEEAIESVFPPQTPPKGYEDHIGALLTLRRVSMRANADQRANLLDEIERQLPDYANITAPTEIVHGTADTTVGLSIHSEKLVHQIDGAVLTRLDGIGHMPHHAAEDDVVAAIDRAAARAGLR</sequence>
<accession>A0A8J7IQ28</accession>
<dbReference type="InterPro" id="IPR002410">
    <property type="entry name" value="Peptidase_S33"/>
</dbReference>
<dbReference type="PRINTS" id="PR00793">
    <property type="entry name" value="PROAMNOPTASE"/>
</dbReference>
<evidence type="ECO:0000313" key="6">
    <source>
        <dbReference type="Proteomes" id="UP000619079"/>
    </source>
</evidence>
<dbReference type="GO" id="GO:0008233">
    <property type="term" value="F:peptidase activity"/>
    <property type="evidence" value="ECO:0007669"/>
    <property type="project" value="InterPro"/>
</dbReference>
<dbReference type="InterPro" id="IPR000073">
    <property type="entry name" value="AB_hydrolase_1"/>
</dbReference>
<dbReference type="AlphaFoldDB" id="A0A8J7IQ28"/>
<dbReference type="PANTHER" id="PTHR43433:SF1">
    <property type="entry name" value="BLL5160 PROTEIN"/>
    <property type="match status" value="1"/>
</dbReference>
<evidence type="ECO:0000256" key="1">
    <source>
        <dbReference type="ARBA" id="ARBA00010088"/>
    </source>
</evidence>
<dbReference type="InterPro" id="IPR050471">
    <property type="entry name" value="AB_hydrolase"/>
</dbReference>